<evidence type="ECO:0000313" key="3">
    <source>
        <dbReference type="EMBL" id="ESO12699.1"/>
    </source>
</evidence>
<sequence length="939" mass="105182">MKQIIEDVSSLYMSSSNYPTIVKTGSVKRKFHSSGQLERTVTIEENLNNVGLHSGNGSFFEDAGGTNYITRDGSKAGFYATAPPILSNSPNAGGFEIYVKMFLQSKFSADKNRVSKMFDMLERKERFDGRKIVSRDKLFEDDNRIAGNSKRFPIKANYDQRMFVNKEHCCVDSEGDRLHDSHLVSNAFTTSADENKHKSVIPWDEVAIPGVKYSDKYEDDRSQSDDVPAKQMNERFHSPPLGCAFPGRNEYPLDEHLKDDWRYNVNNNSVVASTKNNFAKRAQVHDPPIKSNFNLPNPVTNARRISVVQIEMPDSLSFLNKNAFEIYLVADKNADYAQKEMSSNANSNNRSSMKLSKNRTSMRKKKDHLTAEVGLKQEEKPILKPTLSTIQEIITILNSDDWKAEVSSLETIGSMSCTNAELIASNLHSLIHPILKEVTNLRSNVSMAAMKCLSEMFKSLQTAMEPVLDRTIIELLNRSGHTNNFMKEEALRCLNVIIENVSPIKSVSAIISYGNNHRNVTIRNASSQLIVNICFMLGPHSILVDGPKDVTNKILSTATHYLTDGSPESKLHNRTNGRKLFSNLRGHVEFDRSMRLHLPHDVITKVVEPALKGLESRNDVEHNTTMSAQTRVNKNSMKHSRYHSAGNLCNIVSNAENTAQPPAPPSQTTTSTIPSSKGKKQVKLDDSTLDAVNKIIDALDSNDFRERLNGLNDLRALVIQEGKVNAVVSHVNRIYDKLAPCLKDSNFKVTIQALQVFKDLLPYVSAHLTNLISMTIANVSSNMASNNRDVRDSANLVLDGCIQFMDPAILMPSFVTATINANNRYKVYMVEKVSELVRQLHPQRNKTISLQVLPLLWQLLSMMTTGGSNKGTPNLLRQSTTRLVKDLKEVLGTGLMEYAQMNSKVNLPMRHMLQELMQFQGEYDDDGGGGRSEEHSFGY</sequence>
<feature type="compositionally biased region" description="Low complexity" evidence="1">
    <location>
        <begin position="666"/>
        <end position="676"/>
    </location>
</feature>
<dbReference type="PANTHER" id="PTHR21567">
    <property type="entry name" value="CLASP"/>
    <property type="match status" value="1"/>
</dbReference>
<feature type="region of interest" description="Disordered" evidence="1">
    <location>
        <begin position="655"/>
        <end position="684"/>
    </location>
</feature>
<proteinExistence type="predicted"/>
<evidence type="ECO:0000256" key="1">
    <source>
        <dbReference type="SAM" id="MobiDB-lite"/>
    </source>
</evidence>
<evidence type="ECO:0000313" key="4">
    <source>
        <dbReference type="EnsemblMetazoa" id="HelroP159283"/>
    </source>
</evidence>
<dbReference type="eggNOG" id="KOG2933">
    <property type="taxonomic scope" value="Eukaryota"/>
</dbReference>
<evidence type="ECO:0000259" key="2">
    <source>
        <dbReference type="SMART" id="SM01349"/>
    </source>
</evidence>
<dbReference type="GO" id="GO:0000226">
    <property type="term" value="P:microtubule cytoskeleton organization"/>
    <property type="evidence" value="ECO:0000318"/>
    <property type="project" value="GO_Central"/>
</dbReference>
<feature type="compositionally biased region" description="Basic residues" evidence="1">
    <location>
        <begin position="356"/>
        <end position="365"/>
    </location>
</feature>
<keyword evidence="5" id="KW-1185">Reference proteome</keyword>
<dbReference type="Proteomes" id="UP000015101">
    <property type="component" value="Unassembled WGS sequence"/>
</dbReference>
<dbReference type="GO" id="GO:0005881">
    <property type="term" value="C:cytoplasmic microtubule"/>
    <property type="evidence" value="ECO:0000318"/>
    <property type="project" value="GO_Central"/>
</dbReference>
<organism evidence="4 5">
    <name type="scientific">Helobdella robusta</name>
    <name type="common">Californian leech</name>
    <dbReference type="NCBI Taxonomy" id="6412"/>
    <lineage>
        <taxon>Eukaryota</taxon>
        <taxon>Metazoa</taxon>
        <taxon>Spiralia</taxon>
        <taxon>Lophotrochozoa</taxon>
        <taxon>Annelida</taxon>
        <taxon>Clitellata</taxon>
        <taxon>Hirudinea</taxon>
        <taxon>Rhynchobdellida</taxon>
        <taxon>Glossiphoniidae</taxon>
        <taxon>Helobdella</taxon>
    </lineage>
</organism>
<dbReference type="HOGENOM" id="CLU_312445_0_0_1"/>
<dbReference type="OrthoDB" id="63891at2759"/>
<dbReference type="SMART" id="SM01349">
    <property type="entry name" value="TOG"/>
    <property type="match status" value="2"/>
</dbReference>
<dbReference type="KEGG" id="hro:HELRODRAFT_159283"/>
<feature type="region of interest" description="Disordered" evidence="1">
    <location>
        <begin position="339"/>
        <end position="365"/>
    </location>
</feature>
<dbReference type="AlphaFoldDB" id="T1ENU1"/>
<reference evidence="4" key="3">
    <citation type="submission" date="2015-06" db="UniProtKB">
        <authorList>
            <consortium name="EnsemblMetazoa"/>
        </authorList>
    </citation>
    <scope>IDENTIFICATION</scope>
</reference>
<feature type="domain" description="TOG" evidence="2">
    <location>
        <begin position="677"/>
        <end position="908"/>
    </location>
</feature>
<dbReference type="CTD" id="20198241"/>
<dbReference type="GO" id="GO:0005929">
    <property type="term" value="C:cilium"/>
    <property type="evidence" value="ECO:0000318"/>
    <property type="project" value="GO_Central"/>
</dbReference>
<dbReference type="RefSeq" id="XP_009009419.1">
    <property type="nucleotide sequence ID" value="XM_009011171.1"/>
</dbReference>
<dbReference type="InParanoid" id="T1ENU1"/>
<dbReference type="GeneID" id="20198241"/>
<feature type="compositionally biased region" description="Low complexity" evidence="1">
    <location>
        <begin position="342"/>
        <end position="352"/>
    </location>
</feature>
<dbReference type="EnsemblMetazoa" id="HelroT159283">
    <property type="protein sequence ID" value="HelroP159283"/>
    <property type="gene ID" value="HelroG159283"/>
</dbReference>
<dbReference type="Pfam" id="PF12348">
    <property type="entry name" value="CLASP_N"/>
    <property type="match status" value="1"/>
</dbReference>
<feature type="domain" description="TOG" evidence="2">
    <location>
        <begin position="374"/>
        <end position="620"/>
    </location>
</feature>
<dbReference type="Gene3D" id="1.25.10.10">
    <property type="entry name" value="Leucine-rich Repeat Variant"/>
    <property type="match status" value="2"/>
</dbReference>
<dbReference type="PANTHER" id="PTHR21567:SF87">
    <property type="entry name" value="CRESCERIN-LIKE PROTEIN CHE-12"/>
    <property type="match status" value="1"/>
</dbReference>
<dbReference type="EMBL" id="AMQM01000217">
    <property type="status" value="NOT_ANNOTATED_CDS"/>
    <property type="molecule type" value="Genomic_DNA"/>
</dbReference>
<dbReference type="InterPro" id="IPR016024">
    <property type="entry name" value="ARM-type_fold"/>
</dbReference>
<reference evidence="3 5" key="2">
    <citation type="journal article" date="2013" name="Nature">
        <title>Insights into bilaterian evolution from three spiralian genomes.</title>
        <authorList>
            <person name="Simakov O."/>
            <person name="Marletaz F."/>
            <person name="Cho S.J."/>
            <person name="Edsinger-Gonzales E."/>
            <person name="Havlak P."/>
            <person name="Hellsten U."/>
            <person name="Kuo D.H."/>
            <person name="Larsson T."/>
            <person name="Lv J."/>
            <person name="Arendt D."/>
            <person name="Savage R."/>
            <person name="Osoegawa K."/>
            <person name="de Jong P."/>
            <person name="Grimwood J."/>
            <person name="Chapman J.A."/>
            <person name="Shapiro H."/>
            <person name="Aerts A."/>
            <person name="Otillar R.P."/>
            <person name="Terry A.Y."/>
            <person name="Boore J.L."/>
            <person name="Grigoriev I.V."/>
            <person name="Lindberg D.R."/>
            <person name="Seaver E.C."/>
            <person name="Weisblat D.A."/>
            <person name="Putnam N.H."/>
            <person name="Rokhsar D.S."/>
        </authorList>
    </citation>
    <scope>NUCLEOTIDE SEQUENCE</scope>
</reference>
<dbReference type="InterPro" id="IPR011989">
    <property type="entry name" value="ARM-like"/>
</dbReference>
<dbReference type="InterPro" id="IPR034085">
    <property type="entry name" value="TOG"/>
</dbReference>
<dbReference type="InterPro" id="IPR024395">
    <property type="entry name" value="CLASP_N_dom"/>
</dbReference>
<dbReference type="GO" id="GO:0008017">
    <property type="term" value="F:microtubule binding"/>
    <property type="evidence" value="ECO:0000318"/>
    <property type="project" value="GO_Central"/>
</dbReference>
<name>T1ENU1_HELRO</name>
<gene>
    <name evidence="4" type="primary">20198241</name>
    <name evidence="3" type="ORF">HELRODRAFT_159283</name>
</gene>
<reference evidence="5" key="1">
    <citation type="submission" date="2012-12" db="EMBL/GenBank/DDBJ databases">
        <authorList>
            <person name="Hellsten U."/>
            <person name="Grimwood J."/>
            <person name="Chapman J.A."/>
            <person name="Shapiro H."/>
            <person name="Aerts A."/>
            <person name="Otillar R.P."/>
            <person name="Terry A.Y."/>
            <person name="Boore J.L."/>
            <person name="Simakov O."/>
            <person name="Marletaz F."/>
            <person name="Cho S.-J."/>
            <person name="Edsinger-Gonzales E."/>
            <person name="Havlak P."/>
            <person name="Kuo D.-H."/>
            <person name="Larsson T."/>
            <person name="Lv J."/>
            <person name="Arendt D."/>
            <person name="Savage R."/>
            <person name="Osoegawa K."/>
            <person name="de Jong P."/>
            <person name="Lindberg D.R."/>
            <person name="Seaver E.C."/>
            <person name="Weisblat D.A."/>
            <person name="Putnam N.H."/>
            <person name="Grigoriev I.V."/>
            <person name="Rokhsar D.S."/>
        </authorList>
    </citation>
    <scope>NUCLEOTIDE SEQUENCE</scope>
</reference>
<protein>
    <recommendedName>
        <fullName evidence="2">TOG domain-containing protein</fullName>
    </recommendedName>
</protein>
<accession>T1ENU1</accession>
<dbReference type="SUPFAM" id="SSF48371">
    <property type="entry name" value="ARM repeat"/>
    <property type="match status" value="1"/>
</dbReference>
<evidence type="ECO:0000313" key="5">
    <source>
        <dbReference type="Proteomes" id="UP000015101"/>
    </source>
</evidence>
<dbReference type="EMBL" id="KB095811">
    <property type="protein sequence ID" value="ESO12699.1"/>
    <property type="molecule type" value="Genomic_DNA"/>
</dbReference>